<comment type="caution">
    <text evidence="1">The sequence shown here is derived from an EMBL/GenBank/DDBJ whole genome shotgun (WGS) entry which is preliminary data.</text>
</comment>
<gene>
    <name evidence="1" type="ORF">A2811_01815</name>
</gene>
<protein>
    <submittedName>
        <fullName evidence="1">Four helix bundle protein</fullName>
    </submittedName>
</protein>
<dbReference type="PIRSF" id="PIRSF035652">
    <property type="entry name" value="CHP02436"/>
    <property type="match status" value="1"/>
</dbReference>
<name>A0A1F5ELZ1_9BACT</name>
<dbReference type="NCBIfam" id="TIGR02436">
    <property type="entry name" value="four helix bundle protein"/>
    <property type="match status" value="1"/>
</dbReference>
<evidence type="ECO:0000313" key="2">
    <source>
        <dbReference type="Proteomes" id="UP000186670"/>
    </source>
</evidence>
<dbReference type="SUPFAM" id="SSF158446">
    <property type="entry name" value="IVS-encoded protein-like"/>
    <property type="match status" value="1"/>
</dbReference>
<dbReference type="Gene3D" id="1.20.1440.60">
    <property type="entry name" value="23S rRNA-intervening sequence"/>
    <property type="match status" value="1"/>
</dbReference>
<reference evidence="1 2" key="1">
    <citation type="journal article" date="2016" name="Nat. Commun.">
        <title>Thousands of microbial genomes shed light on interconnected biogeochemical processes in an aquifer system.</title>
        <authorList>
            <person name="Anantharaman K."/>
            <person name="Brown C.T."/>
            <person name="Hug L.A."/>
            <person name="Sharon I."/>
            <person name="Castelle C.J."/>
            <person name="Probst A.J."/>
            <person name="Thomas B.C."/>
            <person name="Singh A."/>
            <person name="Wilkins M.J."/>
            <person name="Karaoz U."/>
            <person name="Brodie E.L."/>
            <person name="Williams K.H."/>
            <person name="Hubbard S.S."/>
            <person name="Banfield J.F."/>
        </authorList>
    </citation>
    <scope>NUCLEOTIDE SEQUENCE [LARGE SCALE GENOMIC DNA]</scope>
</reference>
<sequence length="127" mass="14711">MENNKKEKVYDLEERTAVFGENVIEFCKKVHKNEITRPVITQLIKSGTSVGANYCEADCAESRKDFEHKIGICKKEAKESKHWLRMMAKATPESRPEAKLLWKESNELQLIFIAIVKKSRNNVQKDN</sequence>
<dbReference type="PANTHER" id="PTHR38471:SF2">
    <property type="entry name" value="FOUR HELIX BUNDLE PROTEIN"/>
    <property type="match status" value="1"/>
</dbReference>
<dbReference type="EMBL" id="MEZZ01000037">
    <property type="protein sequence ID" value="OGD68244.1"/>
    <property type="molecule type" value="Genomic_DNA"/>
</dbReference>
<accession>A0A1F5ELZ1</accession>
<evidence type="ECO:0000313" key="1">
    <source>
        <dbReference type="EMBL" id="OGD68244.1"/>
    </source>
</evidence>
<dbReference type="PANTHER" id="PTHR38471">
    <property type="entry name" value="FOUR HELIX BUNDLE PROTEIN"/>
    <property type="match status" value="1"/>
</dbReference>
<dbReference type="AlphaFoldDB" id="A0A1F5ELZ1"/>
<proteinExistence type="predicted"/>
<organism evidence="1 2">
    <name type="scientific">Candidatus Campbellbacteria bacterium RIFCSPHIGHO2_01_FULL_34_10</name>
    <dbReference type="NCBI Taxonomy" id="1797577"/>
    <lineage>
        <taxon>Bacteria</taxon>
        <taxon>Candidatus Campbelliibacteriota</taxon>
    </lineage>
</organism>
<dbReference type="InterPro" id="IPR036583">
    <property type="entry name" value="23S_rRNA_IVS_sf"/>
</dbReference>
<dbReference type="InterPro" id="IPR012657">
    <property type="entry name" value="23S_rRNA-intervening_sequence"/>
</dbReference>
<dbReference type="Pfam" id="PF05635">
    <property type="entry name" value="23S_rRNA_IVP"/>
    <property type="match status" value="1"/>
</dbReference>
<dbReference type="Proteomes" id="UP000186670">
    <property type="component" value="Unassembled WGS sequence"/>
</dbReference>